<dbReference type="Proteomes" id="UP000059419">
    <property type="component" value="Chromosome 1"/>
</dbReference>
<proteinExistence type="predicted"/>
<protein>
    <submittedName>
        <fullName evidence="1">Uncharacterized protein</fullName>
    </submittedName>
</protein>
<gene>
    <name evidence="1" type="ORF">EM595_0210</name>
</gene>
<dbReference type="STRING" id="1619313.EM595_0210"/>
<organism evidence="1 2">
    <name type="scientific">Duffyella gerundensis</name>
    <dbReference type="NCBI Taxonomy" id="1619313"/>
    <lineage>
        <taxon>Bacteria</taxon>
        <taxon>Pseudomonadati</taxon>
        <taxon>Pseudomonadota</taxon>
        <taxon>Gammaproteobacteria</taxon>
        <taxon>Enterobacterales</taxon>
        <taxon>Erwiniaceae</taxon>
        <taxon>Duffyella</taxon>
    </lineage>
</organism>
<sequence length="35" mass="4048">MLTDAERSSAECDIDRPLFANFLRPVRIIAGKFFF</sequence>
<accession>A0A0U5KYC7</accession>
<evidence type="ECO:0000313" key="1">
    <source>
        <dbReference type="EMBL" id="CUU22447.1"/>
    </source>
</evidence>
<reference evidence="2" key="1">
    <citation type="submission" date="2015-11" db="EMBL/GenBank/DDBJ databases">
        <authorList>
            <person name="Blom J."/>
        </authorList>
    </citation>
    <scope>NUCLEOTIDE SEQUENCE [LARGE SCALE GENOMIC DNA]</scope>
</reference>
<name>A0A0U5KYC7_9GAMM</name>
<evidence type="ECO:0000313" key="2">
    <source>
        <dbReference type="Proteomes" id="UP000059419"/>
    </source>
</evidence>
<dbReference type="KEGG" id="ege:EM595_0210"/>
<keyword evidence="2" id="KW-1185">Reference proteome</keyword>
<dbReference type="AlphaFoldDB" id="A0A0U5KYC7"/>
<dbReference type="EMBL" id="LN907827">
    <property type="protein sequence ID" value="CUU22447.1"/>
    <property type="molecule type" value="Genomic_DNA"/>
</dbReference>